<feature type="transmembrane region" description="Helical" evidence="8">
    <location>
        <begin position="79"/>
        <end position="104"/>
    </location>
</feature>
<keyword evidence="3" id="KW-1003">Cell membrane</keyword>
<evidence type="ECO:0000256" key="7">
    <source>
        <dbReference type="ARBA" id="ARBA00023136"/>
    </source>
</evidence>
<dbReference type="PANTHER" id="PTHR43528:SF1">
    <property type="entry name" value="ALPHA-KETOGLUTARATE PERMEASE"/>
    <property type="match status" value="1"/>
</dbReference>
<feature type="transmembrane region" description="Helical" evidence="8">
    <location>
        <begin position="244"/>
        <end position="261"/>
    </location>
</feature>
<keyword evidence="2" id="KW-0813">Transport</keyword>
<dbReference type="PROSITE" id="PS50850">
    <property type="entry name" value="MFS"/>
    <property type="match status" value="1"/>
</dbReference>
<evidence type="ECO:0000256" key="6">
    <source>
        <dbReference type="ARBA" id="ARBA00022989"/>
    </source>
</evidence>
<proteinExistence type="predicted"/>
<feature type="transmembrane region" description="Helical" evidence="8">
    <location>
        <begin position="337"/>
        <end position="357"/>
    </location>
</feature>
<dbReference type="Gene3D" id="1.20.1250.20">
    <property type="entry name" value="MFS general substrate transporter like domains"/>
    <property type="match status" value="1"/>
</dbReference>
<gene>
    <name evidence="10" type="ORF">GC250_10000</name>
</gene>
<evidence type="ECO:0000256" key="2">
    <source>
        <dbReference type="ARBA" id="ARBA00022448"/>
    </source>
</evidence>
<feature type="transmembrane region" description="Helical" evidence="8">
    <location>
        <begin position="178"/>
        <end position="199"/>
    </location>
</feature>
<evidence type="ECO:0000256" key="4">
    <source>
        <dbReference type="ARBA" id="ARBA00022692"/>
    </source>
</evidence>
<dbReference type="InterPro" id="IPR005828">
    <property type="entry name" value="MFS_sugar_transport-like"/>
</dbReference>
<dbReference type="OrthoDB" id="117970at2157"/>
<keyword evidence="7 8" id="KW-0472">Membrane</keyword>
<evidence type="ECO:0000256" key="1">
    <source>
        <dbReference type="ARBA" id="ARBA00004651"/>
    </source>
</evidence>
<dbReference type="SUPFAM" id="SSF103473">
    <property type="entry name" value="MFS general substrate transporter"/>
    <property type="match status" value="1"/>
</dbReference>
<reference evidence="10 11" key="1">
    <citation type="submission" date="2019-10" db="EMBL/GenBank/DDBJ databases">
        <title>Sequencing and Assembly of Multiple Reported Metal-Biooxidizing Members of the Extremely Thermoacidophilic Archaeal Family Sulfolobaceae.</title>
        <authorList>
            <person name="Counts J.A."/>
            <person name="Kelly R.M."/>
        </authorList>
    </citation>
    <scope>NUCLEOTIDE SEQUENCE [LARGE SCALE GENOMIC DNA]</scope>
    <source>
        <strain evidence="10 11">DSM 6482</strain>
    </source>
</reference>
<dbReference type="GO" id="GO:0015293">
    <property type="term" value="F:symporter activity"/>
    <property type="evidence" value="ECO:0007669"/>
    <property type="project" value="UniProtKB-KW"/>
</dbReference>
<feature type="transmembrane region" description="Helical" evidence="8">
    <location>
        <begin position="20"/>
        <end position="41"/>
    </location>
</feature>
<evidence type="ECO:0000313" key="10">
    <source>
        <dbReference type="EMBL" id="MUN29760.1"/>
    </source>
</evidence>
<sequence length="443" mass="48858">MDYRKDVDFSGWNASHWSLFVSIMVGFFMWGVIASIAPLFYPSVNAVWFLVVPILAQLAGDLGISALSDFKLGRRGTFFLTMGLYGTGSMIIFASSTTASMSIISSSSPLFLILIVLGIVAADMGIEGEVPTALSYASETMPIKLREKMLVILPNFNNVGAMVAALVSYLTYSLSNSYILQLRVLGLLSLVLVGIALFLRRRTPESVRWLIKAGRNNEAKKEIERDFKPTSIVQEKHVNKRVSLAFRFAFLVVISVSQYLTYGLMASTIADYYFKGVTVDLIYLVANVGASLAGFIAAMISSRLGSRTFALFSFVGGTLTMLPILALVTSVIPFTLIAFYILLMANMFFSEFGWAVRTILEPTLMPIKARAFLIGSVRIAPMLSYAASLELTSTFTEVQFVLFNLILWSLGAFASVMWFFKGYDTNLVPIEETSQEVERQGQA</sequence>
<feature type="domain" description="Major facilitator superfamily (MFS) profile" evidence="9">
    <location>
        <begin position="1"/>
        <end position="426"/>
    </location>
</feature>
<evidence type="ECO:0000256" key="5">
    <source>
        <dbReference type="ARBA" id="ARBA00022847"/>
    </source>
</evidence>
<dbReference type="InterPro" id="IPR036259">
    <property type="entry name" value="MFS_trans_sf"/>
</dbReference>
<dbReference type="InterPro" id="IPR020846">
    <property type="entry name" value="MFS_dom"/>
</dbReference>
<comment type="caution">
    <text evidence="10">The sequence shown here is derived from an EMBL/GenBank/DDBJ whole genome shotgun (WGS) entry which is preliminary data.</text>
</comment>
<feature type="transmembrane region" description="Helical" evidence="8">
    <location>
        <begin position="400"/>
        <end position="420"/>
    </location>
</feature>
<accession>A0A6A9QN81</accession>
<comment type="subcellular location">
    <subcellularLocation>
        <location evidence="1">Cell membrane</location>
        <topology evidence="1">Multi-pass membrane protein</topology>
    </subcellularLocation>
</comment>
<feature type="transmembrane region" description="Helical" evidence="8">
    <location>
        <begin position="47"/>
        <end position="67"/>
    </location>
</feature>
<dbReference type="RefSeq" id="WP_054838991.1">
    <property type="nucleotide sequence ID" value="NZ_BBBY01000029.1"/>
</dbReference>
<evidence type="ECO:0000313" key="11">
    <source>
        <dbReference type="Proteomes" id="UP000470772"/>
    </source>
</evidence>
<evidence type="ECO:0000259" key="9">
    <source>
        <dbReference type="PROSITE" id="PS50850"/>
    </source>
</evidence>
<protein>
    <submittedName>
        <fullName evidence="10">MFS transporter</fullName>
    </submittedName>
</protein>
<dbReference type="Pfam" id="PF00083">
    <property type="entry name" value="Sugar_tr"/>
    <property type="match status" value="1"/>
</dbReference>
<dbReference type="InterPro" id="IPR051084">
    <property type="entry name" value="H+-coupled_symporters"/>
</dbReference>
<evidence type="ECO:0000256" key="8">
    <source>
        <dbReference type="SAM" id="Phobius"/>
    </source>
</evidence>
<feature type="transmembrane region" description="Helical" evidence="8">
    <location>
        <begin position="149"/>
        <end position="172"/>
    </location>
</feature>
<dbReference type="GO" id="GO:0005886">
    <property type="term" value="C:plasma membrane"/>
    <property type="evidence" value="ECO:0007669"/>
    <property type="project" value="UniProtKB-SubCell"/>
</dbReference>
<evidence type="ECO:0000256" key="3">
    <source>
        <dbReference type="ARBA" id="ARBA00022475"/>
    </source>
</evidence>
<dbReference type="Proteomes" id="UP000470772">
    <property type="component" value="Unassembled WGS sequence"/>
</dbReference>
<dbReference type="AlphaFoldDB" id="A0A6A9QN81"/>
<keyword evidence="11" id="KW-1185">Reference proteome</keyword>
<dbReference type="EMBL" id="WGGD01000005">
    <property type="protein sequence ID" value="MUN29760.1"/>
    <property type="molecule type" value="Genomic_DNA"/>
</dbReference>
<keyword evidence="6 8" id="KW-1133">Transmembrane helix</keyword>
<dbReference type="PANTHER" id="PTHR43528">
    <property type="entry name" value="ALPHA-KETOGLUTARATE PERMEASE"/>
    <property type="match status" value="1"/>
</dbReference>
<keyword evidence="4 8" id="KW-0812">Transmembrane</keyword>
<feature type="transmembrane region" description="Helical" evidence="8">
    <location>
        <begin position="369"/>
        <end position="388"/>
    </location>
</feature>
<organism evidence="10 11">
    <name type="scientific">Sulfuracidifex metallicus DSM 6482 = JCM 9184</name>
    <dbReference type="NCBI Taxonomy" id="523847"/>
    <lineage>
        <taxon>Archaea</taxon>
        <taxon>Thermoproteota</taxon>
        <taxon>Thermoprotei</taxon>
        <taxon>Sulfolobales</taxon>
        <taxon>Sulfolobaceae</taxon>
        <taxon>Sulfuracidifex</taxon>
    </lineage>
</organism>
<name>A0A6A9QN81_SULME</name>
<feature type="transmembrane region" description="Helical" evidence="8">
    <location>
        <begin position="281"/>
        <end position="300"/>
    </location>
</feature>
<feature type="transmembrane region" description="Helical" evidence="8">
    <location>
        <begin position="309"/>
        <end position="331"/>
    </location>
</feature>
<keyword evidence="5" id="KW-0769">Symport</keyword>